<evidence type="ECO:0000256" key="1">
    <source>
        <dbReference type="SAM" id="MobiDB-lite"/>
    </source>
</evidence>
<protein>
    <submittedName>
        <fullName evidence="2">Uncharacterized protein</fullName>
    </submittedName>
</protein>
<feature type="region of interest" description="Disordered" evidence="1">
    <location>
        <begin position="124"/>
        <end position="147"/>
    </location>
</feature>
<name>A0A9P3PPQ3_LYOSH</name>
<evidence type="ECO:0000313" key="2">
    <source>
        <dbReference type="EMBL" id="GLB39793.1"/>
    </source>
</evidence>
<accession>A0A9P3PPQ3</accession>
<dbReference type="AlphaFoldDB" id="A0A9P3PPQ3"/>
<dbReference type="Proteomes" id="UP001063166">
    <property type="component" value="Unassembled WGS sequence"/>
</dbReference>
<proteinExistence type="predicted"/>
<comment type="caution">
    <text evidence="2">The sequence shown here is derived from an EMBL/GenBank/DDBJ whole genome shotgun (WGS) entry which is preliminary data.</text>
</comment>
<organism evidence="2 3">
    <name type="scientific">Lyophyllum shimeji</name>
    <name type="common">Hon-shimeji</name>
    <name type="synonym">Tricholoma shimeji</name>
    <dbReference type="NCBI Taxonomy" id="47721"/>
    <lineage>
        <taxon>Eukaryota</taxon>
        <taxon>Fungi</taxon>
        <taxon>Dikarya</taxon>
        <taxon>Basidiomycota</taxon>
        <taxon>Agaricomycotina</taxon>
        <taxon>Agaricomycetes</taxon>
        <taxon>Agaricomycetidae</taxon>
        <taxon>Agaricales</taxon>
        <taxon>Tricholomatineae</taxon>
        <taxon>Lyophyllaceae</taxon>
        <taxon>Lyophyllum</taxon>
    </lineage>
</organism>
<dbReference type="EMBL" id="BRPK01000007">
    <property type="protein sequence ID" value="GLB39793.1"/>
    <property type="molecule type" value="Genomic_DNA"/>
</dbReference>
<keyword evidence="3" id="KW-1185">Reference proteome</keyword>
<reference evidence="2" key="1">
    <citation type="submission" date="2022-07" db="EMBL/GenBank/DDBJ databases">
        <title>The genome of Lyophyllum shimeji provides insight into the initial evolution of ectomycorrhizal fungal genome.</title>
        <authorList>
            <person name="Kobayashi Y."/>
            <person name="Shibata T."/>
            <person name="Hirakawa H."/>
            <person name="Shigenobu S."/>
            <person name="Nishiyama T."/>
            <person name="Yamada A."/>
            <person name="Hasebe M."/>
            <person name="Kawaguchi M."/>
        </authorList>
    </citation>
    <scope>NUCLEOTIDE SEQUENCE</scope>
    <source>
        <strain evidence="2">AT787</strain>
    </source>
</reference>
<feature type="compositionally biased region" description="Polar residues" evidence="1">
    <location>
        <begin position="133"/>
        <end position="147"/>
    </location>
</feature>
<evidence type="ECO:0000313" key="3">
    <source>
        <dbReference type="Proteomes" id="UP001063166"/>
    </source>
</evidence>
<gene>
    <name evidence="2" type="ORF">LshimejAT787_0703030</name>
</gene>
<sequence>MPRLFHPVYRALTPSPDVLSALRAARDSSSSILRIRDASRLSVEIFEGTRGHNLDDKISTRLSLPAGLCFAMKIRSRTRLGRLIKQVSDLAKIKDYREDLHRFVGVFNLATIISILRDLEMRQDQQAERDVPRSNQASASMPPVSSTNPFRQYQHLSVAPLQMNLSITNVNGNQYNYSDSLVNSNNAMNIVHGLTSSSPVAVVGSA</sequence>